<dbReference type="EMBL" id="CALNXK010000040">
    <property type="protein sequence ID" value="CAH3125026.1"/>
    <property type="molecule type" value="Genomic_DNA"/>
</dbReference>
<accession>A0ABN8P034</accession>
<gene>
    <name evidence="3" type="ORF">PLOB_00031555</name>
</gene>
<evidence type="ECO:0000256" key="1">
    <source>
        <dbReference type="SAM" id="Phobius"/>
    </source>
</evidence>
<evidence type="ECO:0000256" key="2">
    <source>
        <dbReference type="SAM" id="SignalP"/>
    </source>
</evidence>
<feature type="transmembrane region" description="Helical" evidence="1">
    <location>
        <begin position="480"/>
        <end position="503"/>
    </location>
</feature>
<keyword evidence="4" id="KW-1185">Reference proteome</keyword>
<feature type="signal peptide" evidence="2">
    <location>
        <begin position="1"/>
        <end position="23"/>
    </location>
</feature>
<proteinExistence type="predicted"/>
<dbReference type="Proteomes" id="UP001159405">
    <property type="component" value="Unassembled WGS sequence"/>
</dbReference>
<sequence>MAAFKAVAFQSLACVWFCVSTAAAVQNCSLVNCKLLPVGENIASEFRLKASEKGVRMIYLNLKIGNNSYSPLELQDEFKPDRWVWARSNKEPMLSLPYDYDILSLGLLNYQVRGMTVPLRDEPSGCLAGLNSTCQNMAVGRTLLDNVTSEGGNTGVVCVAVIGEIERAYSDTWSIKYHCCRLNASSINCDLPVEGSNWYQAIGNFLLFLAVVLTSYFPALPMLLPDYIFNLQYECEREGNTDELTIHARNEYEKIPEIDVVKEDGQKSSQVLDEIPVDDASPVTCSTALLGCVQELPDVKMSFNLKLAVLLFCIFPFGLYVNVGLFFVLKEKYFDEILRKAPPGTKFELEVFFTIFILPPNGPFTYFLAALLTLTRLIAVLFLRPTDLFLNQDFKCWQCKFARCLFCLPIAAENKDSRYSVSIGDNMLHHLNIIQKVAYLLMVRFLNQYKSGLQKLGNISTCCLRVNHNGSRIRRALLRLWILFSSLVTLFLASLVWAVIVSFSFSVSLLINLFFFSPVSTLFMICSRIITFKIIRSIRAHFTSKLLLSSCASRIEQFLILKMLWGYINSCFEQGHPTTIYYSRRDKPARSLYGRFDPNRNQMILKIETKNMAAFNALVFQNLTRVWFCVSTAAAVRNCSLVNCNVLPVGENIASEFRPKASEKGVRLIYLNLKIGNNSYNPLELQDEFQPDRWVWVWARSNKEPMLSLPYDYDILSLGLLNYQVRSMTVPLRDEPSGCLAGLNSTCQNMAVGRTLLDNVTSEGGNTGVVCVAMIGEIEREYSDTWSIKYHCCRLNASSINCDLPVEGSNWYQAIGNFLIFLAVVLTLYFPALPLLLPDYIFNLQYECEREGNTDEPTIHARSGYEAIPEIHVVKEDRLKSSQVLDEIPVDDASPVTCSTALLGCVQGLPDVKMSFNLKLAVLLFCIFPFGLYVNVGLF</sequence>
<keyword evidence="1" id="KW-1133">Transmembrane helix</keyword>
<comment type="caution">
    <text evidence="3">The sequence shown here is derived from an EMBL/GenBank/DDBJ whole genome shotgun (WGS) entry which is preliminary data.</text>
</comment>
<name>A0ABN8P034_9CNID</name>
<evidence type="ECO:0000313" key="3">
    <source>
        <dbReference type="EMBL" id="CAH3125026.1"/>
    </source>
</evidence>
<organism evidence="3 4">
    <name type="scientific">Porites lobata</name>
    <dbReference type="NCBI Taxonomy" id="104759"/>
    <lineage>
        <taxon>Eukaryota</taxon>
        <taxon>Metazoa</taxon>
        <taxon>Cnidaria</taxon>
        <taxon>Anthozoa</taxon>
        <taxon>Hexacorallia</taxon>
        <taxon>Scleractinia</taxon>
        <taxon>Fungiina</taxon>
        <taxon>Poritidae</taxon>
        <taxon>Porites</taxon>
    </lineage>
</organism>
<keyword evidence="2" id="KW-0732">Signal</keyword>
<keyword evidence="1" id="KW-0812">Transmembrane</keyword>
<feature type="transmembrane region" description="Helical" evidence="1">
    <location>
        <begin position="818"/>
        <end position="837"/>
    </location>
</feature>
<reference evidence="3 4" key="1">
    <citation type="submission" date="2022-05" db="EMBL/GenBank/DDBJ databases">
        <authorList>
            <consortium name="Genoscope - CEA"/>
            <person name="William W."/>
        </authorList>
    </citation>
    <scope>NUCLEOTIDE SEQUENCE [LARGE SCALE GENOMIC DNA]</scope>
</reference>
<evidence type="ECO:0000313" key="4">
    <source>
        <dbReference type="Proteomes" id="UP001159405"/>
    </source>
</evidence>
<keyword evidence="1" id="KW-0472">Membrane</keyword>
<feature type="transmembrane region" description="Helical" evidence="1">
    <location>
        <begin position="198"/>
        <end position="217"/>
    </location>
</feature>
<feature type="non-terminal residue" evidence="3">
    <location>
        <position position="939"/>
    </location>
</feature>
<feature type="transmembrane region" description="Helical" evidence="1">
    <location>
        <begin position="307"/>
        <end position="329"/>
    </location>
</feature>
<feature type="transmembrane region" description="Helical" evidence="1">
    <location>
        <begin position="509"/>
        <end position="530"/>
    </location>
</feature>
<feature type="chain" id="PRO_5045790171" evidence="2">
    <location>
        <begin position="24"/>
        <end position="939"/>
    </location>
</feature>
<protein>
    <submittedName>
        <fullName evidence="3">Uncharacterized protein</fullName>
    </submittedName>
</protein>
<feature type="transmembrane region" description="Helical" evidence="1">
    <location>
        <begin position="920"/>
        <end position="938"/>
    </location>
</feature>